<sequence>MQPLVYIKAYQSIPCELLLLLCKEKTHTHTHKTIIILKVFSAGMEVIHNSSFDSPPKTVVNLEQEPGDLLEKSWFFGNLLDRRTRMSRCYSDPGSSSSSSKPSNEDQDQISSSASSSSAAGKSYEETYSSLKKLPPQGPSFGGGGRPGGGLMRTPSLPEESTHQRAKGRNFSNNDKGGKPAGLLRQQSTANYNLLRAPSMPTSLVVKDEIHDEESEFSMSKLIRQASLKTPEVLPHQDAFPRLWHKVQTHRQGIAR</sequence>
<feature type="region of interest" description="Disordered" evidence="1">
    <location>
        <begin position="87"/>
        <end position="183"/>
    </location>
</feature>
<evidence type="ECO:0000313" key="3">
    <source>
        <dbReference type="Proteomes" id="UP001161247"/>
    </source>
</evidence>
<name>A0AAV1C305_OLDCO</name>
<protein>
    <submittedName>
        <fullName evidence="2">OLC1v1023149C1</fullName>
    </submittedName>
</protein>
<dbReference type="PANTHER" id="PTHR33785:SF5">
    <property type="entry name" value="SERINE_ARGININE REPETITIVE MATRIX PROTEIN"/>
    <property type="match status" value="1"/>
</dbReference>
<evidence type="ECO:0000313" key="2">
    <source>
        <dbReference type="EMBL" id="CAI9088727.1"/>
    </source>
</evidence>
<gene>
    <name evidence="2" type="ORF">OLC1_LOCUS1233</name>
</gene>
<reference evidence="2" key="1">
    <citation type="submission" date="2023-03" db="EMBL/GenBank/DDBJ databases">
        <authorList>
            <person name="Julca I."/>
        </authorList>
    </citation>
    <scope>NUCLEOTIDE SEQUENCE</scope>
</reference>
<proteinExistence type="predicted"/>
<feature type="compositionally biased region" description="Low complexity" evidence="1">
    <location>
        <begin position="111"/>
        <end position="120"/>
    </location>
</feature>
<dbReference type="EMBL" id="OX459118">
    <property type="protein sequence ID" value="CAI9088727.1"/>
    <property type="molecule type" value="Genomic_DNA"/>
</dbReference>
<dbReference type="PANTHER" id="PTHR33785">
    <property type="entry name" value="OS06G0550800 PROTEIN"/>
    <property type="match status" value="1"/>
</dbReference>
<dbReference type="Proteomes" id="UP001161247">
    <property type="component" value="Chromosome 1"/>
</dbReference>
<keyword evidence="3" id="KW-1185">Reference proteome</keyword>
<feature type="compositionally biased region" description="Gly residues" evidence="1">
    <location>
        <begin position="140"/>
        <end position="151"/>
    </location>
</feature>
<dbReference type="AlphaFoldDB" id="A0AAV1C305"/>
<feature type="compositionally biased region" description="Low complexity" evidence="1">
    <location>
        <begin position="87"/>
        <end position="102"/>
    </location>
</feature>
<organism evidence="2 3">
    <name type="scientific">Oldenlandia corymbosa var. corymbosa</name>
    <dbReference type="NCBI Taxonomy" id="529605"/>
    <lineage>
        <taxon>Eukaryota</taxon>
        <taxon>Viridiplantae</taxon>
        <taxon>Streptophyta</taxon>
        <taxon>Embryophyta</taxon>
        <taxon>Tracheophyta</taxon>
        <taxon>Spermatophyta</taxon>
        <taxon>Magnoliopsida</taxon>
        <taxon>eudicotyledons</taxon>
        <taxon>Gunneridae</taxon>
        <taxon>Pentapetalae</taxon>
        <taxon>asterids</taxon>
        <taxon>lamiids</taxon>
        <taxon>Gentianales</taxon>
        <taxon>Rubiaceae</taxon>
        <taxon>Rubioideae</taxon>
        <taxon>Spermacoceae</taxon>
        <taxon>Hedyotis-Oldenlandia complex</taxon>
        <taxon>Oldenlandia</taxon>
    </lineage>
</organism>
<accession>A0AAV1C305</accession>
<evidence type="ECO:0000256" key="1">
    <source>
        <dbReference type="SAM" id="MobiDB-lite"/>
    </source>
</evidence>